<organism evidence="9 10">
    <name type="scientific">Hymenobacter fodinae</name>
    <dbReference type="NCBI Taxonomy" id="2510796"/>
    <lineage>
        <taxon>Bacteria</taxon>
        <taxon>Pseudomonadati</taxon>
        <taxon>Bacteroidota</taxon>
        <taxon>Cytophagia</taxon>
        <taxon>Cytophagales</taxon>
        <taxon>Hymenobacteraceae</taxon>
        <taxon>Hymenobacter</taxon>
    </lineage>
</organism>
<evidence type="ECO:0000256" key="3">
    <source>
        <dbReference type="ARBA" id="ARBA00022475"/>
    </source>
</evidence>
<keyword evidence="2" id="KW-0813">Transport</keyword>
<feature type="transmembrane region" description="Helical" evidence="8">
    <location>
        <begin position="377"/>
        <end position="400"/>
    </location>
</feature>
<evidence type="ECO:0000313" key="10">
    <source>
        <dbReference type="Proteomes" id="UP000298337"/>
    </source>
</evidence>
<comment type="similarity">
    <text evidence="7">Belongs to the GntP permease family.</text>
</comment>
<gene>
    <name evidence="9" type="ORF">EU556_12425</name>
</gene>
<comment type="caution">
    <text evidence="9">The sequence shown here is derived from an EMBL/GenBank/DDBJ whole genome shotgun (WGS) entry which is preliminary data.</text>
</comment>
<sequence length="442" mass="45809">MTLLIVLLAVLALIGLISWGKVNAFLAFLLVTLGAGFALGLSPQQLMAAVYKGLGDTLGSVLIVIVLGAMLGKIVAESGAAQQIASVLIRAFGTRSIQWTMMVTGFIIGIPLFYNVGFVLMIPLIFSVVYKYRLPAVYVGLPMLAALSVMHGFLPPHPSPTALVAQFHANMGLTFVYGLLIAIPAIVLAGPVYGLTLRGIVSVPLASFVSEALPETALPGRLNSFLSSLLPVLLLVVVLGLQAVLPAGGPLAPALAFLAEPSVVMLVSVLVATFTLGTGLGKPMAAVMDAYSASVKDVALILLIIGGAGALKEVLVASGVSQEIAQALQSTGLPPLLLGWLIAAAIRVCLGSATIAGLTAAGVMLPTMAESHANPNLMVLAIGAGSLLLSHFNDAGFWLFKEYFNLSAKDTLRSWTMMETIVSVVGLLGVLLLNWALPLLGQ</sequence>
<evidence type="ECO:0000256" key="2">
    <source>
        <dbReference type="ARBA" id="ARBA00022448"/>
    </source>
</evidence>
<dbReference type="InterPro" id="IPR003474">
    <property type="entry name" value="Glcn_transporter"/>
</dbReference>
<dbReference type="PIRSF" id="PIRSF002746">
    <property type="entry name" value="Gluconate_transporter"/>
    <property type="match status" value="1"/>
</dbReference>
<dbReference type="RefSeq" id="WP_135434414.1">
    <property type="nucleotide sequence ID" value="NZ_SRLA01000002.1"/>
</dbReference>
<keyword evidence="4 8" id="KW-0812">Transmembrane</keyword>
<dbReference type="OrthoDB" id="9787129at2"/>
<accession>A0A4Z0P7V7</accession>
<comment type="subcellular location">
    <subcellularLocation>
        <location evidence="1">Cell membrane</location>
        <topology evidence="1">Multi-pass membrane protein</topology>
    </subcellularLocation>
</comment>
<keyword evidence="3" id="KW-1003">Cell membrane</keyword>
<feature type="transmembrane region" description="Helical" evidence="8">
    <location>
        <begin position="225"/>
        <end position="245"/>
    </location>
</feature>
<dbReference type="PANTHER" id="PTHR30354:SF22">
    <property type="entry name" value="HIGH-AFFINITY GLUCONATE TRANSPORTER"/>
    <property type="match status" value="1"/>
</dbReference>
<evidence type="ECO:0000256" key="8">
    <source>
        <dbReference type="SAM" id="Phobius"/>
    </source>
</evidence>
<feature type="transmembrane region" description="Helical" evidence="8">
    <location>
        <begin position="337"/>
        <end position="365"/>
    </location>
</feature>
<feature type="transmembrane region" description="Helical" evidence="8">
    <location>
        <begin position="96"/>
        <end position="129"/>
    </location>
</feature>
<dbReference type="EMBL" id="SRLA01000002">
    <property type="protein sequence ID" value="TGE08504.1"/>
    <property type="molecule type" value="Genomic_DNA"/>
</dbReference>
<reference evidence="9 10" key="1">
    <citation type="submission" date="2019-04" db="EMBL/GenBank/DDBJ databases">
        <authorList>
            <person name="Feng G."/>
            <person name="Zhang J."/>
            <person name="Zhu H."/>
        </authorList>
    </citation>
    <scope>NUCLEOTIDE SEQUENCE [LARGE SCALE GENOMIC DNA]</scope>
    <source>
        <strain evidence="9 10">92R-1</strain>
    </source>
</reference>
<feature type="transmembrane region" description="Helical" evidence="8">
    <location>
        <begin position="420"/>
        <end position="440"/>
    </location>
</feature>
<evidence type="ECO:0000256" key="6">
    <source>
        <dbReference type="ARBA" id="ARBA00023136"/>
    </source>
</evidence>
<feature type="transmembrane region" description="Helical" evidence="8">
    <location>
        <begin position="54"/>
        <end position="76"/>
    </location>
</feature>
<feature type="transmembrane region" description="Helical" evidence="8">
    <location>
        <begin position="25"/>
        <end position="42"/>
    </location>
</feature>
<name>A0A4Z0P7V7_9BACT</name>
<feature type="transmembrane region" description="Helical" evidence="8">
    <location>
        <begin position="136"/>
        <end position="154"/>
    </location>
</feature>
<evidence type="ECO:0000256" key="1">
    <source>
        <dbReference type="ARBA" id="ARBA00004651"/>
    </source>
</evidence>
<protein>
    <submittedName>
        <fullName evidence="9">Gluconate transporter</fullName>
    </submittedName>
</protein>
<dbReference type="NCBIfam" id="TIGR00791">
    <property type="entry name" value="gntP"/>
    <property type="match status" value="1"/>
</dbReference>
<dbReference type="Pfam" id="PF02447">
    <property type="entry name" value="GntP_permease"/>
    <property type="match status" value="1"/>
</dbReference>
<keyword evidence="6 8" id="KW-0472">Membrane</keyword>
<keyword evidence="10" id="KW-1185">Reference proteome</keyword>
<dbReference type="AlphaFoldDB" id="A0A4Z0P7V7"/>
<dbReference type="Proteomes" id="UP000298337">
    <property type="component" value="Unassembled WGS sequence"/>
</dbReference>
<evidence type="ECO:0000313" key="9">
    <source>
        <dbReference type="EMBL" id="TGE08504.1"/>
    </source>
</evidence>
<evidence type="ECO:0000256" key="5">
    <source>
        <dbReference type="ARBA" id="ARBA00022989"/>
    </source>
</evidence>
<keyword evidence="5 8" id="KW-1133">Transmembrane helix</keyword>
<feature type="transmembrane region" description="Helical" evidence="8">
    <location>
        <begin position="174"/>
        <end position="195"/>
    </location>
</feature>
<feature type="transmembrane region" description="Helical" evidence="8">
    <location>
        <begin position="251"/>
        <end position="277"/>
    </location>
</feature>
<evidence type="ECO:0000256" key="7">
    <source>
        <dbReference type="ARBA" id="ARBA00049663"/>
    </source>
</evidence>
<evidence type="ECO:0000256" key="4">
    <source>
        <dbReference type="ARBA" id="ARBA00022692"/>
    </source>
</evidence>
<feature type="transmembrane region" description="Helical" evidence="8">
    <location>
        <begin position="298"/>
        <end position="317"/>
    </location>
</feature>
<dbReference type="GO" id="GO:0005886">
    <property type="term" value="C:plasma membrane"/>
    <property type="evidence" value="ECO:0007669"/>
    <property type="project" value="UniProtKB-SubCell"/>
</dbReference>
<dbReference type="PANTHER" id="PTHR30354">
    <property type="entry name" value="GNT FAMILY GLUCONATE TRANSPORTER"/>
    <property type="match status" value="1"/>
</dbReference>
<dbReference type="GO" id="GO:0015128">
    <property type="term" value="F:gluconate transmembrane transporter activity"/>
    <property type="evidence" value="ECO:0007669"/>
    <property type="project" value="InterPro"/>
</dbReference>
<proteinExistence type="inferred from homology"/>